<dbReference type="SMART" id="SM00042">
    <property type="entry name" value="CUB"/>
    <property type="match status" value="2"/>
</dbReference>
<proteinExistence type="predicted"/>
<evidence type="ECO:0000313" key="5">
    <source>
        <dbReference type="EMBL" id="CAD7447332.1"/>
    </source>
</evidence>
<dbReference type="InterPro" id="IPR053207">
    <property type="entry name" value="Non-NMDA_GluR_Accessory"/>
</dbReference>
<feature type="domain" description="CUB" evidence="4">
    <location>
        <begin position="24"/>
        <end position="145"/>
    </location>
</feature>
<dbReference type="CDD" id="cd00041">
    <property type="entry name" value="CUB"/>
    <property type="match status" value="2"/>
</dbReference>
<comment type="caution">
    <text evidence="2">Lacks conserved residue(s) required for the propagation of feature annotation.</text>
</comment>
<evidence type="ECO:0000256" key="3">
    <source>
        <dbReference type="SAM" id="MobiDB-lite"/>
    </source>
</evidence>
<organism evidence="5">
    <name type="scientific">Timema bartmani</name>
    <dbReference type="NCBI Taxonomy" id="61472"/>
    <lineage>
        <taxon>Eukaryota</taxon>
        <taxon>Metazoa</taxon>
        <taxon>Ecdysozoa</taxon>
        <taxon>Arthropoda</taxon>
        <taxon>Hexapoda</taxon>
        <taxon>Insecta</taxon>
        <taxon>Pterygota</taxon>
        <taxon>Neoptera</taxon>
        <taxon>Polyneoptera</taxon>
        <taxon>Phasmatodea</taxon>
        <taxon>Timematodea</taxon>
        <taxon>Timematoidea</taxon>
        <taxon>Timematidae</taxon>
        <taxon>Timema</taxon>
    </lineage>
</organism>
<dbReference type="Gene3D" id="2.60.120.290">
    <property type="entry name" value="Spermadhesin, CUB domain"/>
    <property type="match status" value="2"/>
</dbReference>
<dbReference type="EMBL" id="OD568777">
    <property type="protein sequence ID" value="CAD7447332.1"/>
    <property type="molecule type" value="Genomic_DNA"/>
</dbReference>
<dbReference type="PANTHER" id="PTHR47537">
    <property type="entry name" value="CUBILIN"/>
    <property type="match status" value="1"/>
</dbReference>
<name>A0A7R9F7K1_9NEOP</name>
<dbReference type="PROSITE" id="PS51257">
    <property type="entry name" value="PROKAR_LIPOPROTEIN"/>
    <property type="match status" value="1"/>
</dbReference>
<evidence type="ECO:0000259" key="4">
    <source>
        <dbReference type="PROSITE" id="PS01180"/>
    </source>
</evidence>
<feature type="region of interest" description="Disordered" evidence="3">
    <location>
        <begin position="314"/>
        <end position="361"/>
    </location>
</feature>
<dbReference type="FunFam" id="2.60.120.290:FF:000058">
    <property type="entry name" value="CUB domaincontaining protein"/>
    <property type="match status" value="1"/>
</dbReference>
<accession>A0A7R9F7K1</accession>
<dbReference type="GO" id="GO:0005886">
    <property type="term" value="C:plasma membrane"/>
    <property type="evidence" value="ECO:0007669"/>
    <property type="project" value="TreeGrafter"/>
</dbReference>
<dbReference type="SUPFAM" id="SSF49854">
    <property type="entry name" value="Spermadhesin, CUB domain"/>
    <property type="match status" value="2"/>
</dbReference>
<dbReference type="Pfam" id="PF00431">
    <property type="entry name" value="CUB"/>
    <property type="match status" value="2"/>
</dbReference>
<evidence type="ECO:0000256" key="1">
    <source>
        <dbReference type="ARBA" id="ARBA00023157"/>
    </source>
</evidence>
<dbReference type="InterPro" id="IPR000859">
    <property type="entry name" value="CUB_dom"/>
</dbReference>
<reference evidence="5" key="1">
    <citation type="submission" date="2020-11" db="EMBL/GenBank/DDBJ databases">
        <authorList>
            <person name="Tran Van P."/>
        </authorList>
    </citation>
    <scope>NUCLEOTIDE SEQUENCE</scope>
</reference>
<sequence length="378" mass="42616">MDEGRWRERACNPSCSVVFAASSCDLTLSSDAMKNGSVASPGYPNPYPPRSHCRYDFQGRGKERVQIVFSDFNLYYSGDNGKECDNIDSLVAYVHIDGRMEKIDSFCGTTVPKPLMSNGPRLMLEFRGIYSSRYSKGFKATYSFTENFGVTSGQQLPEYPCAFVFKSNETRNGTFSSPNYPGFYPRDTECHYFFHGKKDEKVHLHFTYFDVEGVLPCEAISASDYVEFSNFMARDRKYSRHCGQLKAFDVESDRRFFRVTFRSNDRLDGTGFKASYQFLDKVDSYTAKPTNRNAASIAGEVAIKGHARIARTVDNFGTNDPMTTIDPCHHRRPGKPPPPPLASFHQREESTPLSVSAGRSRVGVNPSEEIWRLASGIQ</sequence>
<dbReference type="PANTHER" id="PTHR47537:SF2">
    <property type="entry name" value="CUBILIN"/>
    <property type="match status" value="1"/>
</dbReference>
<dbReference type="InterPro" id="IPR035914">
    <property type="entry name" value="Sperma_CUB_dom_sf"/>
</dbReference>
<feature type="domain" description="CUB" evidence="4">
    <location>
        <begin position="161"/>
        <end position="279"/>
    </location>
</feature>
<protein>
    <recommendedName>
        <fullName evidence="4">CUB domain-containing protein</fullName>
    </recommendedName>
</protein>
<gene>
    <name evidence="5" type="ORF">TBIB3V08_LOCUS9648</name>
</gene>
<dbReference type="AlphaFoldDB" id="A0A7R9F7K1"/>
<keyword evidence="1" id="KW-1015">Disulfide bond</keyword>
<evidence type="ECO:0000256" key="2">
    <source>
        <dbReference type="PROSITE-ProRule" id="PRU00059"/>
    </source>
</evidence>
<dbReference type="PROSITE" id="PS01180">
    <property type="entry name" value="CUB"/>
    <property type="match status" value="2"/>
</dbReference>